<dbReference type="PANTHER" id="PTHR36444">
    <property type="entry name" value="TRANSCRIPTIONAL REGULATOR PROTEIN YOBU-RELATED"/>
    <property type="match status" value="1"/>
</dbReference>
<organism evidence="2 3">
    <name type="scientific">Xylophilus rhododendri</name>
    <dbReference type="NCBI Taxonomy" id="2697032"/>
    <lineage>
        <taxon>Bacteria</taxon>
        <taxon>Pseudomonadati</taxon>
        <taxon>Pseudomonadota</taxon>
        <taxon>Betaproteobacteria</taxon>
        <taxon>Burkholderiales</taxon>
        <taxon>Xylophilus</taxon>
    </lineage>
</organism>
<evidence type="ECO:0000259" key="1">
    <source>
        <dbReference type="SMART" id="SM00871"/>
    </source>
</evidence>
<name>A0A857JDX3_9BURK</name>
<evidence type="ECO:0000313" key="2">
    <source>
        <dbReference type="EMBL" id="QHJ00876.1"/>
    </source>
</evidence>
<dbReference type="InterPro" id="IPR029441">
    <property type="entry name" value="Cass2"/>
</dbReference>
<dbReference type="InterPro" id="IPR010499">
    <property type="entry name" value="AraC_E-bd"/>
</dbReference>
<dbReference type="RefSeq" id="WP_160554685.1">
    <property type="nucleotide sequence ID" value="NZ_CP047650.1"/>
</dbReference>
<dbReference type="KEGG" id="xyk:GT347_24540"/>
<proteinExistence type="predicted"/>
<dbReference type="Proteomes" id="UP000464787">
    <property type="component" value="Chromosome"/>
</dbReference>
<dbReference type="InterPro" id="IPR011256">
    <property type="entry name" value="Reg_factor_effector_dom_sf"/>
</dbReference>
<dbReference type="AlphaFoldDB" id="A0A857JDX3"/>
<dbReference type="EMBL" id="CP047650">
    <property type="protein sequence ID" value="QHJ00876.1"/>
    <property type="molecule type" value="Genomic_DNA"/>
</dbReference>
<dbReference type="Pfam" id="PF14526">
    <property type="entry name" value="Cass2"/>
    <property type="match status" value="1"/>
</dbReference>
<sequence length="172" mass="17941">MNLADLSSPAVVCLPDLARRDAFTVAGPTRRFDAANAAAIPQLWPTLLTALPLAGQTGGWISYGLTWGYDPATGGFDYMPGVAVEPGTQPPAGFSLKQVAAASYVVFSITLGAGDLHLQVKSAMAAIWGVLLPASGLRVAEGPSFEYYDGRFQPGQPGSVLEFHVPVLPPQG</sequence>
<accession>A0A857JDX3</accession>
<feature type="domain" description="AraC effector-binding" evidence="1">
    <location>
        <begin position="13"/>
        <end position="168"/>
    </location>
</feature>
<evidence type="ECO:0000313" key="3">
    <source>
        <dbReference type="Proteomes" id="UP000464787"/>
    </source>
</evidence>
<dbReference type="PANTHER" id="PTHR36444:SF2">
    <property type="entry name" value="TRANSCRIPTIONAL REGULATOR PROTEIN YOBU-RELATED"/>
    <property type="match status" value="1"/>
</dbReference>
<keyword evidence="3" id="KW-1185">Reference proteome</keyword>
<dbReference type="InterPro" id="IPR053182">
    <property type="entry name" value="YobU-like_regulator"/>
</dbReference>
<dbReference type="SUPFAM" id="SSF55136">
    <property type="entry name" value="Probable bacterial effector-binding domain"/>
    <property type="match status" value="1"/>
</dbReference>
<gene>
    <name evidence="2" type="ORF">GT347_24540</name>
</gene>
<protein>
    <recommendedName>
        <fullName evidence="1">AraC effector-binding domain-containing protein</fullName>
    </recommendedName>
</protein>
<dbReference type="SMART" id="SM00871">
    <property type="entry name" value="AraC_E_bind"/>
    <property type="match status" value="1"/>
</dbReference>
<reference evidence="2 3" key="1">
    <citation type="submission" date="2020-01" db="EMBL/GenBank/DDBJ databases">
        <title>Genome sequencing of strain KACC 21265.</title>
        <authorList>
            <person name="Heo J."/>
            <person name="Kim S.-J."/>
            <person name="Kim J.-S."/>
            <person name="Hong S.-B."/>
            <person name="Kwon S.-W."/>
        </authorList>
    </citation>
    <scope>NUCLEOTIDE SEQUENCE [LARGE SCALE GENOMIC DNA]</scope>
    <source>
        <strain evidence="2 3">KACC 21265</strain>
    </source>
</reference>
<dbReference type="Gene3D" id="3.20.80.10">
    <property type="entry name" value="Regulatory factor, effector binding domain"/>
    <property type="match status" value="1"/>
</dbReference>